<reference evidence="1" key="1">
    <citation type="submission" date="2021-02" db="EMBL/GenBank/DDBJ databases">
        <authorList>
            <consortium name="DOE Joint Genome Institute"/>
            <person name="Ahrendt S."/>
            <person name="Looney B.P."/>
            <person name="Miyauchi S."/>
            <person name="Morin E."/>
            <person name="Drula E."/>
            <person name="Courty P.E."/>
            <person name="Chicoki N."/>
            <person name="Fauchery L."/>
            <person name="Kohler A."/>
            <person name="Kuo A."/>
            <person name="Labutti K."/>
            <person name="Pangilinan J."/>
            <person name="Lipzen A."/>
            <person name="Riley R."/>
            <person name="Andreopoulos W."/>
            <person name="He G."/>
            <person name="Johnson J."/>
            <person name="Barry K.W."/>
            <person name="Grigoriev I.V."/>
            <person name="Nagy L."/>
            <person name="Hibbett D."/>
            <person name="Henrissat B."/>
            <person name="Matheny P.B."/>
            <person name="Labbe J."/>
            <person name="Martin F."/>
        </authorList>
    </citation>
    <scope>NUCLEOTIDE SEQUENCE</scope>
    <source>
        <strain evidence="1">FP105234-sp</strain>
    </source>
</reference>
<proteinExistence type="predicted"/>
<keyword evidence="2" id="KW-1185">Reference proteome</keyword>
<dbReference type="Proteomes" id="UP000814033">
    <property type="component" value="Unassembled WGS sequence"/>
</dbReference>
<evidence type="ECO:0000313" key="1">
    <source>
        <dbReference type="EMBL" id="KAI0052451.1"/>
    </source>
</evidence>
<organism evidence="1 2">
    <name type="scientific">Auriscalpium vulgare</name>
    <dbReference type="NCBI Taxonomy" id="40419"/>
    <lineage>
        <taxon>Eukaryota</taxon>
        <taxon>Fungi</taxon>
        <taxon>Dikarya</taxon>
        <taxon>Basidiomycota</taxon>
        <taxon>Agaricomycotina</taxon>
        <taxon>Agaricomycetes</taxon>
        <taxon>Russulales</taxon>
        <taxon>Auriscalpiaceae</taxon>
        <taxon>Auriscalpium</taxon>
    </lineage>
</organism>
<evidence type="ECO:0000313" key="2">
    <source>
        <dbReference type="Proteomes" id="UP000814033"/>
    </source>
</evidence>
<sequence>MSAIHLSSGGENSRRAYPSYRRILVDAIASKIHVVHKRSIYNARCTAFTLLPLTTIMETFSRERVRELEHVIIDSKVYAVKDFGLTEHPGGEVLLTQLGRDATDIYRAFHPDVAYQTLASFYVGDLDAADVIEPDGFTLDIRALDAELRKRGYYNPSLPFYVLIHGITLSLLGLSVFGVYNFGHTLSGVLVSAVILALFFQQCGWLSHDFCHNEVSDSRFVSRAGAIVWGPLMQGFSVLWWTDKHNHHHAATNIRGSDPDIEAHPFLAFSEDALELFADVPEKDLEGRLAKVLITHQVLCYFPLLTFARLLWNMIAFAHDFLMPKRAWIDCIGLVVHWYWFSHLVRLIPSPTLRALFVFVAMGMGGQFMAMVFAPNHIGTLVQSKAEWEKSTMGYYVHQVITTRDIRSSIVVEWFCGGLNQQITHHLFPRMSRHRYREIQPIVKGLCEKHGLEFREVGFWEGQRQVMARLNDVANAARKRINIAESEAK</sequence>
<comment type="caution">
    <text evidence="1">The sequence shown here is derived from an EMBL/GenBank/DDBJ whole genome shotgun (WGS) entry which is preliminary data.</text>
</comment>
<protein>
    <submittedName>
        <fullName evidence="1">Fatty acid/sphingolipid desaturase</fullName>
    </submittedName>
</protein>
<dbReference type="EMBL" id="MU275845">
    <property type="protein sequence ID" value="KAI0052451.1"/>
    <property type="molecule type" value="Genomic_DNA"/>
</dbReference>
<name>A0ACB8S911_9AGAM</name>
<accession>A0ACB8S911</accession>
<gene>
    <name evidence="1" type="ORF">FA95DRAFT_1553453</name>
</gene>
<reference evidence="1" key="2">
    <citation type="journal article" date="2022" name="New Phytol.">
        <title>Evolutionary transition to the ectomycorrhizal habit in the genomes of a hyperdiverse lineage of mushroom-forming fungi.</title>
        <authorList>
            <person name="Looney B."/>
            <person name="Miyauchi S."/>
            <person name="Morin E."/>
            <person name="Drula E."/>
            <person name="Courty P.E."/>
            <person name="Kohler A."/>
            <person name="Kuo A."/>
            <person name="LaButti K."/>
            <person name="Pangilinan J."/>
            <person name="Lipzen A."/>
            <person name="Riley R."/>
            <person name="Andreopoulos W."/>
            <person name="He G."/>
            <person name="Johnson J."/>
            <person name="Nolan M."/>
            <person name="Tritt A."/>
            <person name="Barry K.W."/>
            <person name="Grigoriev I.V."/>
            <person name="Nagy L.G."/>
            <person name="Hibbett D."/>
            <person name="Henrissat B."/>
            <person name="Matheny P.B."/>
            <person name="Labbe J."/>
            <person name="Martin F.M."/>
        </authorList>
    </citation>
    <scope>NUCLEOTIDE SEQUENCE</scope>
    <source>
        <strain evidence="1">FP105234-sp</strain>
    </source>
</reference>